<feature type="non-terminal residue" evidence="1">
    <location>
        <position position="87"/>
    </location>
</feature>
<comment type="caution">
    <text evidence="1">The sequence shown here is derived from an EMBL/GenBank/DDBJ whole genome shotgun (WGS) entry which is preliminary data.</text>
</comment>
<name>X0YEU3_9ZZZZ</name>
<gene>
    <name evidence="1" type="ORF">S01H1_65215</name>
</gene>
<organism evidence="1">
    <name type="scientific">marine sediment metagenome</name>
    <dbReference type="NCBI Taxonomy" id="412755"/>
    <lineage>
        <taxon>unclassified sequences</taxon>
        <taxon>metagenomes</taxon>
        <taxon>ecological metagenomes</taxon>
    </lineage>
</organism>
<dbReference type="AlphaFoldDB" id="X0YEU3"/>
<proteinExistence type="predicted"/>
<protein>
    <submittedName>
        <fullName evidence="1">Uncharacterized protein</fullName>
    </submittedName>
</protein>
<sequence length="87" mass="9995">MKIIAQNNQLEFQIFNDLIDFTKIRPMNPRFIRIAGNPTKFDEEFKKLKDTPHGLVGLQQNQAGRGFRSAQLIKSGRGWSVYIMNVG</sequence>
<accession>X0YEU3</accession>
<dbReference type="EMBL" id="BARS01043039">
    <property type="protein sequence ID" value="GAG35346.1"/>
    <property type="molecule type" value="Genomic_DNA"/>
</dbReference>
<evidence type="ECO:0000313" key="1">
    <source>
        <dbReference type="EMBL" id="GAG35346.1"/>
    </source>
</evidence>
<reference evidence="1" key="1">
    <citation type="journal article" date="2014" name="Front. Microbiol.">
        <title>High frequency of phylogenetically diverse reductive dehalogenase-homologous genes in deep subseafloor sedimentary metagenomes.</title>
        <authorList>
            <person name="Kawai M."/>
            <person name="Futagami T."/>
            <person name="Toyoda A."/>
            <person name="Takaki Y."/>
            <person name="Nishi S."/>
            <person name="Hori S."/>
            <person name="Arai W."/>
            <person name="Tsubouchi T."/>
            <person name="Morono Y."/>
            <person name="Uchiyama I."/>
            <person name="Ito T."/>
            <person name="Fujiyama A."/>
            <person name="Inagaki F."/>
            <person name="Takami H."/>
        </authorList>
    </citation>
    <scope>NUCLEOTIDE SEQUENCE</scope>
    <source>
        <strain evidence="1">Expedition CK06-06</strain>
    </source>
</reference>